<keyword evidence="1" id="KW-0472">Membrane</keyword>
<accession>A0A841TUB1</accession>
<keyword evidence="1" id="KW-0812">Transmembrane</keyword>
<keyword evidence="4" id="KW-1185">Reference proteome</keyword>
<evidence type="ECO:0000313" key="3">
    <source>
        <dbReference type="EMBL" id="MBB6692107.1"/>
    </source>
</evidence>
<evidence type="ECO:0000313" key="4">
    <source>
        <dbReference type="Proteomes" id="UP000553776"/>
    </source>
</evidence>
<reference evidence="3 4" key="1">
    <citation type="submission" date="2020-08" db="EMBL/GenBank/DDBJ databases">
        <title>Cohnella phylogeny.</title>
        <authorList>
            <person name="Dunlap C."/>
        </authorList>
    </citation>
    <scope>NUCLEOTIDE SEQUENCE [LARGE SCALE GENOMIC DNA]</scope>
    <source>
        <strain evidence="3 4">DSM 25239</strain>
    </source>
</reference>
<proteinExistence type="predicted"/>
<feature type="signal peptide" evidence="2">
    <location>
        <begin position="1"/>
        <end position="24"/>
    </location>
</feature>
<keyword evidence="2" id="KW-0732">Signal</keyword>
<dbReference type="Proteomes" id="UP000553776">
    <property type="component" value="Unassembled WGS sequence"/>
</dbReference>
<feature type="chain" id="PRO_5039203062" evidence="2">
    <location>
        <begin position="25"/>
        <end position="117"/>
    </location>
</feature>
<protein>
    <submittedName>
        <fullName evidence="3">Uncharacterized protein</fullName>
    </submittedName>
</protein>
<feature type="transmembrane region" description="Helical" evidence="1">
    <location>
        <begin position="63"/>
        <end position="80"/>
    </location>
</feature>
<name>A0A841TUB1_9BACL</name>
<evidence type="ECO:0000256" key="2">
    <source>
        <dbReference type="SAM" id="SignalP"/>
    </source>
</evidence>
<evidence type="ECO:0000256" key="1">
    <source>
        <dbReference type="SAM" id="Phobius"/>
    </source>
</evidence>
<organism evidence="3 4">
    <name type="scientific">Cohnella xylanilytica</name>
    <dbReference type="NCBI Taxonomy" id="557555"/>
    <lineage>
        <taxon>Bacteria</taxon>
        <taxon>Bacillati</taxon>
        <taxon>Bacillota</taxon>
        <taxon>Bacilli</taxon>
        <taxon>Bacillales</taxon>
        <taxon>Paenibacillaceae</taxon>
        <taxon>Cohnella</taxon>
    </lineage>
</organism>
<comment type="caution">
    <text evidence="3">The sequence shown here is derived from an EMBL/GenBank/DDBJ whole genome shotgun (WGS) entry which is preliminary data.</text>
</comment>
<dbReference type="RefSeq" id="WP_185136100.1">
    <property type="nucleotide sequence ID" value="NZ_JACJVR010000047.1"/>
</dbReference>
<dbReference type="AlphaFoldDB" id="A0A841TUB1"/>
<keyword evidence="1" id="KW-1133">Transmembrane helix</keyword>
<sequence>MNNNRSSMRWLLLFAMLFLSLSFAPVPESEANTGEGGRVTVGQLMVSNAKSAGGLPNASYPKTFALGAMLCLLLLTSGSARTESKPRLPTAYRYPDISLRMLRRFLRPFRFESNYLA</sequence>
<gene>
    <name evidence="3" type="ORF">H7B90_11915</name>
</gene>
<dbReference type="EMBL" id="JACJVR010000047">
    <property type="protein sequence ID" value="MBB6692107.1"/>
    <property type="molecule type" value="Genomic_DNA"/>
</dbReference>